<dbReference type="InterPro" id="IPR015422">
    <property type="entry name" value="PyrdxlP-dep_Trfase_small"/>
</dbReference>
<gene>
    <name evidence="8" type="ORF">M422DRAFT_270761</name>
</gene>
<comment type="pathway">
    <text evidence="2">Amino-acid biosynthesis; L-cysteine biosynthesis; L-cysteine from L-homocysteine and L-serine: step 2/2.</text>
</comment>
<comment type="cofactor">
    <cofactor evidence="1 7">
        <name>pyridoxal 5'-phosphate</name>
        <dbReference type="ChEBI" id="CHEBI:597326"/>
    </cofactor>
</comment>
<evidence type="ECO:0000256" key="4">
    <source>
        <dbReference type="ARBA" id="ARBA00022898"/>
    </source>
</evidence>
<dbReference type="GO" id="GO:0004123">
    <property type="term" value="F:cystathionine gamma-lyase activity"/>
    <property type="evidence" value="ECO:0007669"/>
    <property type="project" value="TreeGrafter"/>
</dbReference>
<dbReference type="AlphaFoldDB" id="A0A0C9TF99"/>
<dbReference type="SUPFAM" id="SSF53383">
    <property type="entry name" value="PLP-dependent transferases"/>
    <property type="match status" value="1"/>
</dbReference>
<keyword evidence="5" id="KW-0198">Cysteine biosynthesis</keyword>
<dbReference type="EMBL" id="KN837318">
    <property type="protein sequence ID" value="KIJ27993.1"/>
    <property type="molecule type" value="Genomic_DNA"/>
</dbReference>
<dbReference type="GO" id="GO:0019346">
    <property type="term" value="P:transsulfuration"/>
    <property type="evidence" value="ECO:0007669"/>
    <property type="project" value="InterPro"/>
</dbReference>
<dbReference type="PANTHER" id="PTHR11808:SF15">
    <property type="entry name" value="CYSTATHIONINE GAMMA-LYASE"/>
    <property type="match status" value="1"/>
</dbReference>
<evidence type="ECO:0000256" key="1">
    <source>
        <dbReference type="ARBA" id="ARBA00001933"/>
    </source>
</evidence>
<comment type="similarity">
    <text evidence="7">Belongs to the trans-sulfuration enzymes family.</text>
</comment>
<keyword evidence="4 7" id="KW-0663">Pyridoxal phosphate</keyword>
<dbReference type="GO" id="GO:0030170">
    <property type="term" value="F:pyridoxal phosphate binding"/>
    <property type="evidence" value="ECO:0007669"/>
    <property type="project" value="InterPro"/>
</dbReference>
<sequence length="90" mass="9818">MTGPLLMRRRKGTNGRAEAISLSVGWSRLGSEGLMDYGAAERFLTRTRLFTLAERLGGVESLAELPEKMTHGSIPPAERLALGIPPDLIR</sequence>
<reference evidence="8 9" key="1">
    <citation type="submission" date="2014-06" db="EMBL/GenBank/DDBJ databases">
        <title>Evolutionary Origins and Diversification of the Mycorrhizal Mutualists.</title>
        <authorList>
            <consortium name="DOE Joint Genome Institute"/>
            <consortium name="Mycorrhizal Genomics Consortium"/>
            <person name="Kohler A."/>
            <person name="Kuo A."/>
            <person name="Nagy L.G."/>
            <person name="Floudas D."/>
            <person name="Copeland A."/>
            <person name="Barry K.W."/>
            <person name="Cichocki N."/>
            <person name="Veneault-Fourrey C."/>
            <person name="LaButti K."/>
            <person name="Lindquist E.A."/>
            <person name="Lipzen A."/>
            <person name="Lundell T."/>
            <person name="Morin E."/>
            <person name="Murat C."/>
            <person name="Riley R."/>
            <person name="Ohm R."/>
            <person name="Sun H."/>
            <person name="Tunlid A."/>
            <person name="Henrissat B."/>
            <person name="Grigoriev I.V."/>
            <person name="Hibbett D.S."/>
            <person name="Martin F."/>
        </authorList>
    </citation>
    <scope>NUCLEOTIDE SEQUENCE [LARGE SCALE GENOMIC DNA]</scope>
    <source>
        <strain evidence="8 9">SS14</strain>
    </source>
</reference>
<dbReference type="Proteomes" id="UP000054279">
    <property type="component" value="Unassembled WGS sequence"/>
</dbReference>
<organism evidence="8 9">
    <name type="scientific">Sphaerobolus stellatus (strain SS14)</name>
    <dbReference type="NCBI Taxonomy" id="990650"/>
    <lineage>
        <taxon>Eukaryota</taxon>
        <taxon>Fungi</taxon>
        <taxon>Dikarya</taxon>
        <taxon>Basidiomycota</taxon>
        <taxon>Agaricomycotina</taxon>
        <taxon>Agaricomycetes</taxon>
        <taxon>Phallomycetidae</taxon>
        <taxon>Geastrales</taxon>
        <taxon>Sphaerobolaceae</taxon>
        <taxon>Sphaerobolus</taxon>
    </lineage>
</organism>
<dbReference type="OrthoDB" id="3512640at2759"/>
<evidence type="ECO:0000313" key="9">
    <source>
        <dbReference type="Proteomes" id="UP000054279"/>
    </source>
</evidence>
<keyword evidence="5" id="KW-0028">Amino-acid biosynthesis</keyword>
<dbReference type="InterPro" id="IPR015424">
    <property type="entry name" value="PyrdxlP-dep_Trfase"/>
</dbReference>
<dbReference type="GO" id="GO:0005737">
    <property type="term" value="C:cytoplasm"/>
    <property type="evidence" value="ECO:0007669"/>
    <property type="project" value="TreeGrafter"/>
</dbReference>
<dbReference type="Gene3D" id="3.90.1150.10">
    <property type="entry name" value="Aspartate Aminotransferase, domain 1"/>
    <property type="match status" value="1"/>
</dbReference>
<dbReference type="PANTHER" id="PTHR11808">
    <property type="entry name" value="TRANS-SULFURATION ENZYME FAMILY MEMBER"/>
    <property type="match status" value="1"/>
</dbReference>
<evidence type="ECO:0000256" key="6">
    <source>
        <dbReference type="ARBA" id="ARBA00029853"/>
    </source>
</evidence>
<dbReference type="EC" id="4.4.1.1" evidence="3"/>
<accession>A0A0C9TF99</accession>
<keyword evidence="9" id="KW-1185">Reference proteome</keyword>
<dbReference type="HOGENOM" id="CLU_167043_0_0_1"/>
<protein>
    <recommendedName>
        <fullName evidence="3">cystathionine gamma-lyase</fullName>
        <ecNumber evidence="3">4.4.1.1</ecNumber>
    </recommendedName>
    <alternativeName>
        <fullName evidence="6">Gamma-cystathionase</fullName>
    </alternativeName>
</protein>
<evidence type="ECO:0000256" key="3">
    <source>
        <dbReference type="ARBA" id="ARBA00012085"/>
    </source>
</evidence>
<evidence type="ECO:0000256" key="2">
    <source>
        <dbReference type="ARBA" id="ARBA00005038"/>
    </source>
</evidence>
<dbReference type="Pfam" id="PF01053">
    <property type="entry name" value="Cys_Met_Meta_PP"/>
    <property type="match status" value="1"/>
</dbReference>
<evidence type="ECO:0000256" key="7">
    <source>
        <dbReference type="RuleBase" id="RU362118"/>
    </source>
</evidence>
<evidence type="ECO:0000256" key="5">
    <source>
        <dbReference type="ARBA" id="ARBA00023192"/>
    </source>
</evidence>
<dbReference type="GO" id="GO:0019343">
    <property type="term" value="P:cysteine biosynthetic process via cystathionine"/>
    <property type="evidence" value="ECO:0007669"/>
    <property type="project" value="TreeGrafter"/>
</dbReference>
<proteinExistence type="inferred from homology"/>
<dbReference type="InterPro" id="IPR000277">
    <property type="entry name" value="Cys/Met-Metab_PyrdxlP-dep_enz"/>
</dbReference>
<name>A0A0C9TF99_SPHS4</name>
<evidence type="ECO:0000313" key="8">
    <source>
        <dbReference type="EMBL" id="KIJ27993.1"/>
    </source>
</evidence>